<reference evidence="3" key="1">
    <citation type="submission" date="2023-02" db="EMBL/GenBank/DDBJ databases">
        <title>Genome of toxic invasive species Heracleum sosnowskyi carries increased number of genes despite the absence of recent whole-genome duplications.</title>
        <authorList>
            <person name="Schelkunov M."/>
            <person name="Shtratnikova V."/>
            <person name="Makarenko M."/>
            <person name="Klepikova A."/>
            <person name="Omelchenko D."/>
            <person name="Novikova G."/>
            <person name="Obukhova E."/>
            <person name="Bogdanov V."/>
            <person name="Penin A."/>
            <person name="Logacheva M."/>
        </authorList>
    </citation>
    <scope>NUCLEOTIDE SEQUENCE</scope>
    <source>
        <strain evidence="3">Hsosn_3</strain>
        <tissue evidence="3">Leaf</tissue>
    </source>
</reference>
<evidence type="ECO:0000256" key="1">
    <source>
        <dbReference type="SAM" id="MobiDB-lite"/>
    </source>
</evidence>
<proteinExistence type="predicted"/>
<dbReference type="InterPro" id="IPR024752">
    <property type="entry name" value="Myb/SANT-like_dom"/>
</dbReference>
<comment type="caution">
    <text evidence="3">The sequence shown here is derived from an EMBL/GenBank/DDBJ whole genome shotgun (WGS) entry which is preliminary data.</text>
</comment>
<dbReference type="AlphaFoldDB" id="A0AAD8MK58"/>
<dbReference type="PANTHER" id="PTHR31704">
    <property type="entry name" value="MYB/SANT-LIKE DNA-BINDING DOMAIN PROTEIN-RELATED"/>
    <property type="match status" value="1"/>
</dbReference>
<keyword evidence="4" id="KW-1185">Reference proteome</keyword>
<evidence type="ECO:0000313" key="4">
    <source>
        <dbReference type="Proteomes" id="UP001237642"/>
    </source>
</evidence>
<accession>A0AAD8MK58</accession>
<gene>
    <name evidence="3" type="ORF">POM88_025869</name>
</gene>
<dbReference type="Proteomes" id="UP001237642">
    <property type="component" value="Unassembled WGS sequence"/>
</dbReference>
<dbReference type="PANTHER" id="PTHR31704:SF48">
    <property type="entry name" value="L10-INTERACTING MYB DOMAIN-CONTAINING PROTEIN-LIKE"/>
    <property type="match status" value="1"/>
</dbReference>
<evidence type="ECO:0000313" key="3">
    <source>
        <dbReference type="EMBL" id="KAK1379125.1"/>
    </source>
</evidence>
<name>A0AAD8MK58_9APIA</name>
<dbReference type="EMBL" id="JAUIZM010000006">
    <property type="protein sequence ID" value="KAK1379125.1"/>
    <property type="molecule type" value="Genomic_DNA"/>
</dbReference>
<reference evidence="3" key="2">
    <citation type="submission" date="2023-05" db="EMBL/GenBank/DDBJ databases">
        <authorList>
            <person name="Schelkunov M.I."/>
        </authorList>
    </citation>
    <scope>NUCLEOTIDE SEQUENCE</scope>
    <source>
        <strain evidence="3">Hsosn_3</strain>
        <tissue evidence="3">Leaf</tissue>
    </source>
</reference>
<organism evidence="3 4">
    <name type="scientific">Heracleum sosnowskyi</name>
    <dbReference type="NCBI Taxonomy" id="360622"/>
    <lineage>
        <taxon>Eukaryota</taxon>
        <taxon>Viridiplantae</taxon>
        <taxon>Streptophyta</taxon>
        <taxon>Embryophyta</taxon>
        <taxon>Tracheophyta</taxon>
        <taxon>Spermatophyta</taxon>
        <taxon>Magnoliopsida</taxon>
        <taxon>eudicotyledons</taxon>
        <taxon>Gunneridae</taxon>
        <taxon>Pentapetalae</taxon>
        <taxon>asterids</taxon>
        <taxon>campanulids</taxon>
        <taxon>Apiales</taxon>
        <taxon>Apiaceae</taxon>
        <taxon>Apioideae</taxon>
        <taxon>apioid superclade</taxon>
        <taxon>Tordylieae</taxon>
        <taxon>Tordyliinae</taxon>
        <taxon>Heracleum</taxon>
    </lineage>
</organism>
<sequence length="302" mass="34712">MEKTPTEAQKKPRVVWKNESITKTFLEACIREEAENGRQSSSLRPQSWEKVIKTLQQTHNFVVDQRQAKNSYDYTRYKYQAWCRLKNKTGNLYDASTNMFNLSEEEWKQEIQSEPLKTSPLLFPDLCTQLYDGVTTTGVNSWGPTAKRSRNNQCQSEVHEVVDSPINVEGRGSYEPTETNPNLEEETPQVPENNNTPKEDSQRPKKKPKQPVNKHINNQFEEKISKALNIIVQKSNGPTNKECKDKLKSLGWSAENPLYQLALGIFCESESHREAWMNLDADEAEIWVRMISRKLGQSVGSS</sequence>
<feature type="domain" description="Myb/SANT-like" evidence="2">
    <location>
        <begin position="19"/>
        <end position="109"/>
    </location>
</feature>
<evidence type="ECO:0000259" key="2">
    <source>
        <dbReference type="Pfam" id="PF12776"/>
    </source>
</evidence>
<dbReference type="Pfam" id="PF12776">
    <property type="entry name" value="Myb_DNA-bind_3"/>
    <property type="match status" value="1"/>
</dbReference>
<feature type="region of interest" description="Disordered" evidence="1">
    <location>
        <begin position="138"/>
        <end position="213"/>
    </location>
</feature>
<protein>
    <submittedName>
        <fullName evidence="3">Myb/SANT-like domain-containing protein</fullName>
    </submittedName>
</protein>